<dbReference type="Pfam" id="PF00877">
    <property type="entry name" value="NLPC_P60"/>
    <property type="match status" value="1"/>
</dbReference>
<comment type="similarity">
    <text evidence="1">Belongs to the peptidase C40 family.</text>
</comment>
<dbReference type="PANTHER" id="PTHR47053">
    <property type="entry name" value="MUREIN DD-ENDOPEPTIDASE MEPH-RELATED"/>
    <property type="match status" value="1"/>
</dbReference>
<keyword evidence="5" id="KW-0812">Transmembrane</keyword>
<dbReference type="InterPro" id="IPR051202">
    <property type="entry name" value="Peptidase_C40"/>
</dbReference>
<dbReference type="InterPro" id="IPR038765">
    <property type="entry name" value="Papain-like_cys_pep_sf"/>
</dbReference>
<dbReference type="Gene3D" id="3.90.1720.10">
    <property type="entry name" value="endopeptidase domain like (from Nostoc punctiforme)"/>
    <property type="match status" value="1"/>
</dbReference>
<dbReference type="SUPFAM" id="SSF54001">
    <property type="entry name" value="Cysteine proteinases"/>
    <property type="match status" value="1"/>
</dbReference>
<evidence type="ECO:0000256" key="5">
    <source>
        <dbReference type="SAM" id="Phobius"/>
    </source>
</evidence>
<evidence type="ECO:0000313" key="9">
    <source>
        <dbReference type="Proteomes" id="UP000196710"/>
    </source>
</evidence>
<evidence type="ECO:0000256" key="2">
    <source>
        <dbReference type="ARBA" id="ARBA00022670"/>
    </source>
</evidence>
<dbReference type="KEGG" id="amur:ADH66_05945"/>
<feature type="transmembrane region" description="Helical" evidence="5">
    <location>
        <begin position="86"/>
        <end position="107"/>
    </location>
</feature>
<dbReference type="EMBL" id="CP065321">
    <property type="protein sequence ID" value="QQR29528.1"/>
    <property type="molecule type" value="Genomic_DNA"/>
</dbReference>
<sequence>MKGVLPLGEPVKQQIGDGQDDFGQAVGKIVEAAKQVHSAGQAAQAANTAIATAQASGGAAAEVAAGSAAGPWGALLAAAWASRHTLFKVLVCTCLGLFIIIILIISLPSIVSNGIFGLDGVQPADDATLLATYNEMAGVVDDAVDDGYDQALAQVESIITSGGYDYRLSMDALSNYAHSSAGYDVCYILAAYSASLEQKDTSKADLTAKLNAVTGSMFPVTKDGEGTVQQEVQATPAPSPSPGATPAPATVNVKYVKCTIHQFDTSVIATAFGLDLDAPYGEFGITYRQAIENMANALKRTMYGSVVAGSSVPLTDEELIAFVNAQNCSDMRKHILTTALSLVGKVPYFWGGKSEAGWNDDWNTPKLVWAAGDHTSGTIQPYGLDCSGFTDWVYKTALGMDTLGMQWESSHAVSAADLQPGDLGFLGGRYDWTHVLMFAGYGESGQRMWVHSSGGEGVILNTPSYEAGLNLRRVDGVDFDAPVSGVGGNEGTPISTLEVDVTHYCACTLCCGENAAGITASGKRVTEGMVAMSSHYPFGTQIKINGVMYTVEDRGGSGIENDIHRVDIYVPDHNEALRLGRFTTTAQIYRIGR</sequence>
<dbReference type="PROSITE" id="PS51935">
    <property type="entry name" value="NLPC_P60"/>
    <property type="match status" value="1"/>
</dbReference>
<keyword evidence="5" id="KW-0472">Membrane</keyword>
<dbReference type="GO" id="GO:0008234">
    <property type="term" value="F:cysteine-type peptidase activity"/>
    <property type="evidence" value="ECO:0007669"/>
    <property type="project" value="UniProtKB-KW"/>
</dbReference>
<dbReference type="CDD" id="cd14667">
    <property type="entry name" value="3D_containing_proteins"/>
    <property type="match status" value="1"/>
</dbReference>
<keyword evidence="2" id="KW-0645">Protease</keyword>
<reference evidence="7" key="1">
    <citation type="journal article" date="2017" name="Genome Announc.">
        <title>High-Quality Whole-Genome Sequences of the Oligo-Mouse-Microbiota Bacterial Community.</title>
        <authorList>
            <person name="Garzetti D."/>
            <person name="Brugiroux S."/>
            <person name="Bunk B."/>
            <person name="Pukall R."/>
            <person name="McCoy K.D."/>
            <person name="Macpherson A.J."/>
            <person name="Stecher B."/>
        </authorList>
    </citation>
    <scope>NUCLEOTIDE SEQUENCE</scope>
    <source>
        <strain evidence="7">KB18</strain>
    </source>
</reference>
<dbReference type="EMBL" id="CP021422">
    <property type="protein sequence ID" value="ASB40238.1"/>
    <property type="molecule type" value="Genomic_DNA"/>
</dbReference>
<dbReference type="InterPro" id="IPR059180">
    <property type="entry name" value="3D_YorM"/>
</dbReference>
<evidence type="ECO:0000313" key="8">
    <source>
        <dbReference type="EMBL" id="QQR29528.1"/>
    </source>
</evidence>
<reference evidence="8 10" key="3">
    <citation type="submission" date="2020-11" db="EMBL/GenBank/DDBJ databases">
        <title>Closed and high quality bacterial genomes of the OMM12 community.</title>
        <authorList>
            <person name="Marbouty M."/>
            <person name="Lamy-Besnier Q."/>
            <person name="Debarbieux L."/>
            <person name="Koszul R."/>
        </authorList>
    </citation>
    <scope>NUCLEOTIDE SEQUENCE [LARGE SCALE GENOMIC DNA]</scope>
    <source>
        <strain evidence="8 10">KB18</strain>
    </source>
</reference>
<dbReference type="Proteomes" id="UP000196710">
    <property type="component" value="Chromosome"/>
</dbReference>
<accession>A0A1Z2XP79</accession>
<gene>
    <name evidence="7" type="ORF">ADH66_05945</name>
    <name evidence="8" type="ORF">I5Q82_16040</name>
</gene>
<evidence type="ECO:0000313" key="10">
    <source>
        <dbReference type="Proteomes" id="UP000596035"/>
    </source>
</evidence>
<evidence type="ECO:0000256" key="1">
    <source>
        <dbReference type="ARBA" id="ARBA00007074"/>
    </source>
</evidence>
<keyword evidence="3" id="KW-0378">Hydrolase</keyword>
<name>A0A1Z2XP79_9FIRM</name>
<feature type="domain" description="NlpC/P60" evidence="6">
    <location>
        <begin position="329"/>
        <end position="481"/>
    </location>
</feature>
<reference evidence="9" key="2">
    <citation type="submission" date="2017-05" db="EMBL/GenBank/DDBJ databases">
        <title>Improved OligoMM genomes.</title>
        <authorList>
            <person name="Garzetti D."/>
        </authorList>
    </citation>
    <scope>NUCLEOTIDE SEQUENCE [LARGE SCALE GENOMIC DNA]</scope>
    <source>
        <strain evidence="9">KB18</strain>
    </source>
</reference>
<keyword evidence="4" id="KW-0788">Thiol protease</keyword>
<evidence type="ECO:0000259" key="6">
    <source>
        <dbReference type="PROSITE" id="PS51935"/>
    </source>
</evidence>
<proteinExistence type="inferred from homology"/>
<protein>
    <submittedName>
        <fullName evidence="8">C40 family peptidase</fullName>
    </submittedName>
</protein>
<dbReference type="AlphaFoldDB" id="A0A1Z2XP79"/>
<dbReference type="InterPro" id="IPR000064">
    <property type="entry name" value="NLP_P60_dom"/>
</dbReference>
<keyword evidence="9" id="KW-1185">Reference proteome</keyword>
<dbReference type="Proteomes" id="UP000596035">
    <property type="component" value="Chromosome"/>
</dbReference>
<dbReference type="GO" id="GO:0006508">
    <property type="term" value="P:proteolysis"/>
    <property type="evidence" value="ECO:0007669"/>
    <property type="project" value="UniProtKB-KW"/>
</dbReference>
<dbReference type="PANTHER" id="PTHR47053:SF1">
    <property type="entry name" value="MUREIN DD-ENDOPEPTIDASE MEPH-RELATED"/>
    <property type="match status" value="1"/>
</dbReference>
<dbReference type="RefSeq" id="WP_084384211.1">
    <property type="nucleotide sequence ID" value="NZ_CP021422.1"/>
</dbReference>
<organism evidence="8 10">
    <name type="scientific">Acutalibacter muris</name>
    <dbReference type="NCBI Taxonomy" id="1796620"/>
    <lineage>
        <taxon>Bacteria</taxon>
        <taxon>Bacillati</taxon>
        <taxon>Bacillota</taxon>
        <taxon>Clostridia</taxon>
        <taxon>Eubacteriales</taxon>
        <taxon>Acutalibacteraceae</taxon>
        <taxon>Acutalibacter</taxon>
    </lineage>
</organism>
<evidence type="ECO:0000313" key="7">
    <source>
        <dbReference type="EMBL" id="ASB40238.1"/>
    </source>
</evidence>
<evidence type="ECO:0000256" key="4">
    <source>
        <dbReference type="ARBA" id="ARBA00022807"/>
    </source>
</evidence>
<keyword evidence="5" id="KW-1133">Transmembrane helix</keyword>
<evidence type="ECO:0000256" key="3">
    <source>
        <dbReference type="ARBA" id="ARBA00022801"/>
    </source>
</evidence>